<dbReference type="Pfam" id="PF25087">
    <property type="entry name" value="GMPPB_C"/>
    <property type="match status" value="1"/>
</dbReference>
<dbReference type="Pfam" id="PF00483">
    <property type="entry name" value="NTP_transferase"/>
    <property type="match status" value="1"/>
</dbReference>
<evidence type="ECO:0000259" key="2">
    <source>
        <dbReference type="Pfam" id="PF00483"/>
    </source>
</evidence>
<feature type="domain" description="Nucleotidyl transferase" evidence="2">
    <location>
        <begin position="1"/>
        <end position="170"/>
    </location>
</feature>
<organism evidence="4 5">
    <name type="scientific">Ridgeia piscesae</name>
    <name type="common">Tubeworm</name>
    <dbReference type="NCBI Taxonomy" id="27915"/>
    <lineage>
        <taxon>Eukaryota</taxon>
        <taxon>Metazoa</taxon>
        <taxon>Spiralia</taxon>
        <taxon>Lophotrochozoa</taxon>
        <taxon>Annelida</taxon>
        <taxon>Polychaeta</taxon>
        <taxon>Sedentaria</taxon>
        <taxon>Canalipalpata</taxon>
        <taxon>Sabellida</taxon>
        <taxon>Siboglinidae</taxon>
        <taxon>Ridgeia</taxon>
    </lineage>
</organism>
<dbReference type="InterPro" id="IPR056729">
    <property type="entry name" value="GMPPB_C"/>
</dbReference>
<name>A0AAD9KSR1_RIDPI</name>
<keyword evidence="5" id="KW-1185">Reference proteome</keyword>
<protein>
    <recommendedName>
        <fullName evidence="6">Nucleotidyl transferase domain-containing protein</fullName>
    </recommendedName>
</protein>
<evidence type="ECO:0000256" key="1">
    <source>
        <dbReference type="ARBA" id="ARBA00007274"/>
    </source>
</evidence>
<dbReference type="InterPro" id="IPR029044">
    <property type="entry name" value="Nucleotide-diphossugar_trans"/>
</dbReference>
<gene>
    <name evidence="4" type="ORF">NP493_690g02031</name>
</gene>
<dbReference type="EMBL" id="JAODUO010000689">
    <property type="protein sequence ID" value="KAK2176053.1"/>
    <property type="molecule type" value="Genomic_DNA"/>
</dbReference>
<dbReference type="AlphaFoldDB" id="A0AAD9KSR1"/>
<comment type="caution">
    <text evidence="4">The sequence shown here is derived from an EMBL/GenBank/DDBJ whole genome shotgun (WGS) entry which is preliminary data.</text>
</comment>
<evidence type="ECO:0000313" key="5">
    <source>
        <dbReference type="Proteomes" id="UP001209878"/>
    </source>
</evidence>
<dbReference type="Proteomes" id="UP001209878">
    <property type="component" value="Unassembled WGS sequence"/>
</dbReference>
<dbReference type="PANTHER" id="PTHR22572">
    <property type="entry name" value="SUGAR-1-PHOSPHATE GUANYL TRANSFERASE"/>
    <property type="match status" value="1"/>
</dbReference>
<comment type="similarity">
    <text evidence="1">Belongs to the transferase hexapeptide repeat family.</text>
</comment>
<dbReference type="SUPFAM" id="SSF53448">
    <property type="entry name" value="Nucleotide-diphospho-sugar transferases"/>
    <property type="match status" value="1"/>
</dbReference>
<dbReference type="CDD" id="cd06428">
    <property type="entry name" value="M1P_guanylylT_A_like_N"/>
    <property type="match status" value="1"/>
</dbReference>
<feature type="domain" description="Mannose-1-phosphate guanyltransferase C-terminal" evidence="3">
    <location>
        <begin position="250"/>
        <end position="387"/>
    </location>
</feature>
<evidence type="ECO:0008006" key="6">
    <source>
        <dbReference type="Google" id="ProtNLM"/>
    </source>
</evidence>
<dbReference type="Gene3D" id="2.160.10.10">
    <property type="entry name" value="Hexapeptide repeat proteins"/>
    <property type="match status" value="1"/>
</dbReference>
<dbReference type="InterPro" id="IPR005835">
    <property type="entry name" value="NTP_transferase_dom"/>
</dbReference>
<evidence type="ECO:0000313" key="4">
    <source>
        <dbReference type="EMBL" id="KAK2176053.1"/>
    </source>
</evidence>
<accession>A0AAD9KSR1</accession>
<sequence>MIHHHIEAASQVPGMKEILLIGSYQHNDQLSRFFAAVQQEFKILIRYLQEYTALGTAGGMYHFRDQILSGSPEAFFVMNCDVCGEFPLKEMLEFHQQKGTGAHFTMLGTEATRQQSLNYGCIVETKHTSEVTHYVEKPETFVSTTISCGIYLFSPEIFQFIGHAFQKKQEEISFDVDSNLHTKDTIHLEQDIFVEQLAGSGLLYVYHTSKFWSQIKSAGAAIYANRHYLKIYNRTHPERLSQNAEGKATIIGDVYIHPSATIHPSAVLGPNVTIGKNVVIGPGVRVRESLVLEDALIQDHCCILHSIVGWNSTVGQWTRIEGTPNDPNPNKPFAKVDIPDLFNADGRLNPSITVLGSNVQIPAEVIVLNSIVLPHKELGRSYKNQIIL</sequence>
<dbReference type="InterPro" id="IPR050486">
    <property type="entry name" value="Mannose-1P_guanyltransferase"/>
</dbReference>
<reference evidence="4" key="1">
    <citation type="journal article" date="2023" name="Mol. Biol. Evol.">
        <title>Third-Generation Sequencing Reveals the Adaptive Role of the Epigenome in Three Deep-Sea Polychaetes.</title>
        <authorList>
            <person name="Perez M."/>
            <person name="Aroh O."/>
            <person name="Sun Y."/>
            <person name="Lan Y."/>
            <person name="Juniper S.K."/>
            <person name="Young C.R."/>
            <person name="Angers B."/>
            <person name="Qian P.Y."/>
        </authorList>
    </citation>
    <scope>NUCLEOTIDE SEQUENCE</scope>
    <source>
        <strain evidence="4">R07B-5</strain>
    </source>
</reference>
<proteinExistence type="inferred from homology"/>
<evidence type="ECO:0000259" key="3">
    <source>
        <dbReference type="Pfam" id="PF25087"/>
    </source>
</evidence>
<dbReference type="Gene3D" id="3.90.550.10">
    <property type="entry name" value="Spore Coat Polysaccharide Biosynthesis Protein SpsA, Chain A"/>
    <property type="match status" value="1"/>
</dbReference>